<dbReference type="InterPro" id="IPR000210">
    <property type="entry name" value="BTB/POZ_dom"/>
</dbReference>
<dbReference type="InterPro" id="IPR052664">
    <property type="entry name" value="BTB-MATH_domain_protein"/>
</dbReference>
<accession>A0A2G5SAL6</accession>
<name>A0A2G5SAL6_9PELO</name>
<dbReference type="SMART" id="SM00225">
    <property type="entry name" value="BTB"/>
    <property type="match status" value="1"/>
</dbReference>
<dbReference type="EMBL" id="PDUG01000028">
    <property type="protein sequence ID" value="PIC12104.1"/>
    <property type="molecule type" value="Genomic_DNA"/>
</dbReference>
<dbReference type="PROSITE" id="PS50097">
    <property type="entry name" value="BTB"/>
    <property type="match status" value="1"/>
</dbReference>
<proteinExistence type="predicted"/>
<evidence type="ECO:0000256" key="1">
    <source>
        <dbReference type="SAM" id="MobiDB-lite"/>
    </source>
</evidence>
<feature type="domain" description="BTB" evidence="2">
    <location>
        <begin position="37"/>
        <end position="95"/>
    </location>
</feature>
<dbReference type="CDD" id="cd18186">
    <property type="entry name" value="BTB_POZ_ZBTB_KLHL-like"/>
    <property type="match status" value="1"/>
</dbReference>
<dbReference type="Pfam" id="PF00651">
    <property type="entry name" value="BTB"/>
    <property type="match status" value="1"/>
</dbReference>
<keyword evidence="4" id="KW-1185">Reference proteome</keyword>
<dbReference type="Gene3D" id="3.30.710.10">
    <property type="entry name" value="Potassium Channel Kv1.1, Chain A"/>
    <property type="match status" value="1"/>
</dbReference>
<organism evidence="3 4">
    <name type="scientific">Caenorhabditis nigoni</name>
    <dbReference type="NCBI Taxonomy" id="1611254"/>
    <lineage>
        <taxon>Eukaryota</taxon>
        <taxon>Metazoa</taxon>
        <taxon>Ecdysozoa</taxon>
        <taxon>Nematoda</taxon>
        <taxon>Chromadorea</taxon>
        <taxon>Rhabditida</taxon>
        <taxon>Rhabditina</taxon>
        <taxon>Rhabditomorpha</taxon>
        <taxon>Rhabditoidea</taxon>
        <taxon>Rhabditidae</taxon>
        <taxon>Peloderinae</taxon>
        <taxon>Caenorhabditis</taxon>
    </lineage>
</organism>
<protein>
    <recommendedName>
        <fullName evidence="2">BTB domain-containing protein</fullName>
    </recommendedName>
</protein>
<dbReference type="InterPro" id="IPR011333">
    <property type="entry name" value="SKP1/BTB/POZ_sf"/>
</dbReference>
<dbReference type="Proteomes" id="UP000230233">
    <property type="component" value="Unassembled WGS sequence"/>
</dbReference>
<evidence type="ECO:0000313" key="4">
    <source>
        <dbReference type="Proteomes" id="UP000230233"/>
    </source>
</evidence>
<dbReference type="PANTHER" id="PTHR22743">
    <property type="entry name" value="MEPRIN/TRAF-LIKE MATH FAMILY-C.ELEGANS"/>
    <property type="match status" value="1"/>
</dbReference>
<dbReference type="AlphaFoldDB" id="A0A2G5SAL6"/>
<evidence type="ECO:0000313" key="3">
    <source>
        <dbReference type="EMBL" id="PIC12104.1"/>
    </source>
</evidence>
<evidence type="ECO:0000259" key="2">
    <source>
        <dbReference type="PROSITE" id="PS50097"/>
    </source>
</evidence>
<comment type="caution">
    <text evidence="3">The sequence shown here is derived from an EMBL/GenBank/DDBJ whole genome shotgun (WGS) entry which is preliminary data.</text>
</comment>
<dbReference type="PANTHER" id="PTHR22743:SF165">
    <property type="entry name" value="BTB AND MATH DOMAIN CONTAINING-RELATED"/>
    <property type="match status" value="1"/>
</dbReference>
<dbReference type="OrthoDB" id="10027872at2759"/>
<reference evidence="4" key="1">
    <citation type="submission" date="2017-10" db="EMBL/GenBank/DDBJ databases">
        <title>Rapid genome shrinkage in a self-fertile nematode reveals novel sperm competition proteins.</title>
        <authorList>
            <person name="Yin D."/>
            <person name="Schwarz E.M."/>
            <person name="Thomas C.G."/>
            <person name="Felde R.L."/>
            <person name="Korf I.F."/>
            <person name="Cutter A.D."/>
            <person name="Schartner C.M."/>
            <person name="Ralston E.J."/>
            <person name="Meyer B.J."/>
            <person name="Haag E.S."/>
        </authorList>
    </citation>
    <scope>NUCLEOTIDE SEQUENCE [LARGE SCALE GENOMIC DNA]</scope>
    <source>
        <strain evidence="4">JU1422</strain>
    </source>
</reference>
<gene>
    <name evidence="3" type="ORF">B9Z55_028657</name>
</gene>
<sequence length="172" mass="19675">MAPLSSSSTSRKRVSWADAPNSQKKPMDFSTDDPAHYDGVVQVEGQNFYICKHQLARQSEFFRNMFFQGFQESKKDVIELKEITGESFQLFLELISGYNRLSDDNIEGITKISAMWQADIPLGKFLKFLMKKSELLDEEKLILADKYNLATLKVSLLARVQRNEIKITILAA</sequence>
<dbReference type="SUPFAM" id="SSF54695">
    <property type="entry name" value="POZ domain"/>
    <property type="match status" value="1"/>
</dbReference>
<feature type="region of interest" description="Disordered" evidence="1">
    <location>
        <begin position="1"/>
        <end position="31"/>
    </location>
</feature>